<proteinExistence type="predicted"/>
<feature type="non-terminal residue" evidence="1">
    <location>
        <position position="1"/>
    </location>
</feature>
<evidence type="ECO:0000313" key="1">
    <source>
        <dbReference type="EMBL" id="KAE9457046.1"/>
    </source>
</evidence>
<sequence>MVVSKTEILFGFAHKRKRKHRWGGNWKVGHGIHRTLFVLIGEPASFAGGVWMPSLTSGGTDMEVYFSLEKDTAFPLKRFDIEEEPKSILKVLQENGHPNFAQVSRVFQVEDGQYYYLALKKDGVSLEDFLKSDDNKNDLLRVWRHLVGLQVKCDLKLKNIYYMMVEMPRTSHWSTIALGEVKYAFLVFKLSIVLFTASYNQWDELVPLVEAINTNCSYAHGNSEMKSFLRIIKDGYKRLKAFADHVDVLNKRGNVEFLSYPHDKATRGCWQVICKTFAHFESITKQAFSSVAEFQLLVESSFPEYIPALRAIAVTFESGSGLNIVPENDILNNLFIKRN</sequence>
<gene>
    <name evidence="1" type="ORF">C3L33_11051</name>
</gene>
<accession>A0A6A4L985</accession>
<keyword evidence="2" id="KW-1185">Reference proteome</keyword>
<protein>
    <submittedName>
        <fullName evidence="1">Uncharacterized protein</fullName>
    </submittedName>
</protein>
<organism evidence="1 2">
    <name type="scientific">Rhododendron williamsianum</name>
    <dbReference type="NCBI Taxonomy" id="262921"/>
    <lineage>
        <taxon>Eukaryota</taxon>
        <taxon>Viridiplantae</taxon>
        <taxon>Streptophyta</taxon>
        <taxon>Embryophyta</taxon>
        <taxon>Tracheophyta</taxon>
        <taxon>Spermatophyta</taxon>
        <taxon>Magnoliopsida</taxon>
        <taxon>eudicotyledons</taxon>
        <taxon>Gunneridae</taxon>
        <taxon>Pentapetalae</taxon>
        <taxon>asterids</taxon>
        <taxon>Ericales</taxon>
        <taxon>Ericaceae</taxon>
        <taxon>Ericoideae</taxon>
        <taxon>Rhodoreae</taxon>
        <taxon>Rhododendron</taxon>
    </lineage>
</organism>
<evidence type="ECO:0000313" key="2">
    <source>
        <dbReference type="Proteomes" id="UP000428333"/>
    </source>
</evidence>
<dbReference type="Proteomes" id="UP000428333">
    <property type="component" value="Linkage Group LG06"/>
</dbReference>
<dbReference type="EMBL" id="QEFC01001541">
    <property type="protein sequence ID" value="KAE9457046.1"/>
    <property type="molecule type" value="Genomic_DNA"/>
</dbReference>
<dbReference type="OrthoDB" id="1749543at2759"/>
<dbReference type="AlphaFoldDB" id="A0A6A4L985"/>
<comment type="caution">
    <text evidence="1">The sequence shown here is derived from an EMBL/GenBank/DDBJ whole genome shotgun (WGS) entry which is preliminary data.</text>
</comment>
<name>A0A6A4L985_9ERIC</name>
<reference evidence="1 2" key="1">
    <citation type="journal article" date="2019" name="Genome Biol. Evol.">
        <title>The Rhododendron genome and chromosomal organization provide insight into shared whole-genome duplications across the heath family (Ericaceae).</title>
        <authorList>
            <person name="Soza V.L."/>
            <person name="Lindsley D."/>
            <person name="Waalkes A."/>
            <person name="Ramage E."/>
            <person name="Patwardhan R.P."/>
            <person name="Burton J.N."/>
            <person name="Adey A."/>
            <person name="Kumar A."/>
            <person name="Qiu R."/>
            <person name="Shendure J."/>
            <person name="Hall B."/>
        </authorList>
    </citation>
    <scope>NUCLEOTIDE SEQUENCE [LARGE SCALE GENOMIC DNA]</scope>
    <source>
        <strain evidence="1">RSF 1966-606</strain>
    </source>
</reference>